<evidence type="ECO:0000256" key="6">
    <source>
        <dbReference type="SAM" id="Coils"/>
    </source>
</evidence>
<sequence length="540" mass="62934">MIAIYARVSTAMQAQEGYSLDAQIELCVKKALSMGFKEHQIKIYREEGYSGEDIDIRPAMIQLREDVANGFISHVIVTHPDRLSRDMTDKLIVCREFEKNGSELSFTDTEYDKSPEGILFFNILSAIAAYELALIRKRTIRGRLQAVEKDGKIMPMRVAPFGYELINAKLIINEEEAKFVKLIYQWYVYEHLTLREIGQKLYDAGVRPKRGESPNWSASSIRRILTSEIYIGKYYYNRRKTKKVKGEKTESGYAKKTYDFRNESDWIQVDVPAIIDNKLFALAQEQKEKNVKKSGNPATHQYLLKSLIRCKYCGRRWESTTYSGSVDKETGKRIKYAHYRCPNKNPKKYGDVKKCTTVTIRSDVLDEYVWNIVKEFINNPQDYLDKLQQQKQSVKEDFKGMLNNVLGQITSKEKSRDKIKTMFMSDLISEDEMKKDLRKLNQEISELKVRIDKLERQLHEQDERQLTAERIEKVLISIKNMLQNEGELLFEDKRFIIESLVDEIILEANENGENKITIVGLVSENQEQSNIENCSQYQEI</sequence>
<dbReference type="Gene3D" id="3.40.50.1390">
    <property type="entry name" value="Resolvase, N-terminal catalytic domain"/>
    <property type="match status" value="1"/>
</dbReference>
<gene>
    <name evidence="9" type="ORF">HMPREF0083_04748</name>
</gene>
<dbReference type="PANTHER" id="PTHR30461:SF23">
    <property type="entry name" value="DNA RECOMBINASE-RELATED"/>
    <property type="match status" value="1"/>
</dbReference>
<dbReference type="InterPro" id="IPR006119">
    <property type="entry name" value="Resolv_N"/>
</dbReference>
<protein>
    <submittedName>
        <fullName evidence="9">Resolvase protein</fullName>
    </submittedName>
</protein>
<dbReference type="Pfam" id="PF07508">
    <property type="entry name" value="Recombinase"/>
    <property type="match status" value="1"/>
</dbReference>
<reference evidence="9 10" key="1">
    <citation type="submission" date="2013-08" db="EMBL/GenBank/DDBJ databases">
        <authorList>
            <person name="Weinstock G."/>
            <person name="Sodergren E."/>
            <person name="Wylie T."/>
            <person name="Fulton L."/>
            <person name="Fulton R."/>
            <person name="Fronick C."/>
            <person name="O'Laughlin M."/>
            <person name="Godfrey J."/>
            <person name="Miner T."/>
            <person name="Herter B."/>
            <person name="Appelbaum E."/>
            <person name="Cordes M."/>
            <person name="Lek S."/>
            <person name="Wollam A."/>
            <person name="Pepin K.H."/>
            <person name="Palsikar V.B."/>
            <person name="Mitreva M."/>
            <person name="Wilson R.K."/>
        </authorList>
    </citation>
    <scope>NUCLEOTIDE SEQUENCE [LARGE SCALE GENOMIC DNA]</scope>
    <source>
        <strain evidence="9 10">ATCC 12856</strain>
    </source>
</reference>
<dbReference type="InterPro" id="IPR050639">
    <property type="entry name" value="SSR_resolvase"/>
</dbReference>
<feature type="domain" description="Recombinase" evidence="8">
    <location>
        <begin position="160"/>
        <end position="293"/>
    </location>
</feature>
<dbReference type="InterPro" id="IPR036162">
    <property type="entry name" value="Resolvase-like_N_sf"/>
</dbReference>
<dbReference type="PANTHER" id="PTHR30461">
    <property type="entry name" value="DNA-INVERTASE FROM LAMBDOID PROPHAGE"/>
    <property type="match status" value="1"/>
</dbReference>
<keyword evidence="3" id="KW-0233">DNA recombination</keyword>
<dbReference type="RefSeq" id="WP_021624240.1">
    <property type="nucleotide sequence ID" value="NZ_KE952896.1"/>
</dbReference>
<evidence type="ECO:0000256" key="1">
    <source>
        <dbReference type="ARBA" id="ARBA00022908"/>
    </source>
</evidence>
<evidence type="ECO:0000313" key="9">
    <source>
        <dbReference type="EMBL" id="ERI07175.1"/>
    </source>
</evidence>
<dbReference type="GO" id="GO:0015074">
    <property type="term" value="P:DNA integration"/>
    <property type="evidence" value="ECO:0007669"/>
    <property type="project" value="UniProtKB-KW"/>
</dbReference>
<dbReference type="PROSITE" id="PS51736">
    <property type="entry name" value="RECOMBINASES_3"/>
    <property type="match status" value="1"/>
</dbReference>
<dbReference type="STRING" id="649747.HMPREF0083_04748"/>
<organism evidence="9 10">
    <name type="scientific">Aneurinibacillus aneurinilyticus ATCC 12856</name>
    <dbReference type="NCBI Taxonomy" id="649747"/>
    <lineage>
        <taxon>Bacteria</taxon>
        <taxon>Bacillati</taxon>
        <taxon>Bacillota</taxon>
        <taxon>Bacilli</taxon>
        <taxon>Bacillales</taxon>
        <taxon>Paenibacillaceae</taxon>
        <taxon>Aneurinibacillus group</taxon>
        <taxon>Aneurinibacillus</taxon>
    </lineage>
</organism>
<evidence type="ECO:0000256" key="2">
    <source>
        <dbReference type="ARBA" id="ARBA00023125"/>
    </source>
</evidence>
<dbReference type="PATRIC" id="fig|649747.3.peg.4275"/>
<dbReference type="GO" id="GO:0003677">
    <property type="term" value="F:DNA binding"/>
    <property type="evidence" value="ECO:0007669"/>
    <property type="project" value="UniProtKB-KW"/>
</dbReference>
<dbReference type="PROSITE" id="PS00397">
    <property type="entry name" value="RECOMBINASES_1"/>
    <property type="match status" value="1"/>
</dbReference>
<dbReference type="Proteomes" id="UP000016511">
    <property type="component" value="Unassembled WGS sequence"/>
</dbReference>
<feature type="coiled-coil region" evidence="6">
    <location>
        <begin position="430"/>
        <end position="471"/>
    </location>
</feature>
<dbReference type="AlphaFoldDB" id="U1WWW2"/>
<comment type="caution">
    <text evidence="9">The sequence shown here is derived from an EMBL/GenBank/DDBJ whole genome shotgun (WGS) entry which is preliminary data.</text>
</comment>
<dbReference type="Pfam" id="PF13408">
    <property type="entry name" value="Zn_ribbon_recom"/>
    <property type="match status" value="1"/>
</dbReference>
<dbReference type="eggNOG" id="COG1961">
    <property type="taxonomic scope" value="Bacteria"/>
</dbReference>
<keyword evidence="6" id="KW-0175">Coiled coil</keyword>
<dbReference type="GeneID" id="92841293"/>
<dbReference type="InterPro" id="IPR025827">
    <property type="entry name" value="Zn_ribbon_recom_dom"/>
</dbReference>
<name>U1WWW2_ANEAE</name>
<dbReference type="Gene3D" id="3.90.1750.20">
    <property type="entry name" value="Putative Large Serine Recombinase, Chain B, Domain 2"/>
    <property type="match status" value="1"/>
</dbReference>
<accession>U1WWW2</accession>
<dbReference type="InterPro" id="IPR011109">
    <property type="entry name" value="DNA_bind_recombinase_dom"/>
</dbReference>
<keyword evidence="10" id="KW-1185">Reference proteome</keyword>
<keyword evidence="2" id="KW-0238">DNA-binding</keyword>
<dbReference type="HOGENOM" id="CLU_010686_18_3_9"/>
<dbReference type="GO" id="GO:0000150">
    <property type="term" value="F:DNA strand exchange activity"/>
    <property type="evidence" value="ECO:0007669"/>
    <property type="project" value="InterPro"/>
</dbReference>
<dbReference type="SMART" id="SM00857">
    <property type="entry name" value="Resolvase"/>
    <property type="match status" value="1"/>
</dbReference>
<dbReference type="SUPFAM" id="SSF53041">
    <property type="entry name" value="Resolvase-like"/>
    <property type="match status" value="1"/>
</dbReference>
<evidence type="ECO:0000256" key="5">
    <source>
        <dbReference type="PROSITE-ProRule" id="PRU10137"/>
    </source>
</evidence>
<dbReference type="Pfam" id="PF00239">
    <property type="entry name" value="Resolvase"/>
    <property type="match status" value="1"/>
</dbReference>
<evidence type="ECO:0000259" key="8">
    <source>
        <dbReference type="PROSITE" id="PS51737"/>
    </source>
</evidence>
<dbReference type="PROSITE" id="PS51737">
    <property type="entry name" value="RECOMBINASE_DNA_BIND"/>
    <property type="match status" value="1"/>
</dbReference>
<evidence type="ECO:0000259" key="7">
    <source>
        <dbReference type="PROSITE" id="PS51736"/>
    </source>
</evidence>
<evidence type="ECO:0000256" key="3">
    <source>
        <dbReference type="ARBA" id="ARBA00023172"/>
    </source>
</evidence>
<evidence type="ECO:0000256" key="4">
    <source>
        <dbReference type="PIRSR" id="PIRSR606118-50"/>
    </source>
</evidence>
<feature type="active site" description="O-(5'-phospho-DNA)-serine intermediate" evidence="4 5">
    <location>
        <position position="9"/>
    </location>
</feature>
<proteinExistence type="predicted"/>
<dbReference type="CDD" id="cd00338">
    <property type="entry name" value="Ser_Recombinase"/>
    <property type="match status" value="1"/>
</dbReference>
<keyword evidence="1" id="KW-0229">DNA integration</keyword>
<dbReference type="EMBL" id="AWSJ01000292">
    <property type="protein sequence ID" value="ERI07175.1"/>
    <property type="molecule type" value="Genomic_DNA"/>
</dbReference>
<evidence type="ECO:0000313" key="10">
    <source>
        <dbReference type="Proteomes" id="UP000016511"/>
    </source>
</evidence>
<dbReference type="InterPro" id="IPR006118">
    <property type="entry name" value="Recombinase_CS"/>
</dbReference>
<dbReference type="InterPro" id="IPR038109">
    <property type="entry name" value="DNA_bind_recomb_sf"/>
</dbReference>
<feature type="domain" description="Resolvase/invertase-type recombinase catalytic" evidence="7">
    <location>
        <begin position="1"/>
        <end position="150"/>
    </location>
</feature>